<dbReference type="SUPFAM" id="SSF51316">
    <property type="entry name" value="Mss4-like"/>
    <property type="match status" value="1"/>
</dbReference>
<dbReference type="RefSeq" id="WP_188719396.1">
    <property type="nucleotide sequence ID" value="NZ_BMIF01000001.1"/>
</dbReference>
<name>A0A916RHU8_9HYPH</name>
<keyword evidence="3" id="KW-0862">Zinc</keyword>
<reference evidence="6" key="2">
    <citation type="submission" date="2020-09" db="EMBL/GenBank/DDBJ databases">
        <authorList>
            <person name="Sun Q."/>
            <person name="Zhou Y."/>
        </authorList>
    </citation>
    <scope>NUCLEOTIDE SEQUENCE</scope>
    <source>
        <strain evidence="6">CGMCC 1.15320</strain>
    </source>
</reference>
<dbReference type="PANTHER" id="PTHR33337">
    <property type="entry name" value="GFA DOMAIN-CONTAINING PROTEIN"/>
    <property type="match status" value="1"/>
</dbReference>
<dbReference type="InterPro" id="IPR011057">
    <property type="entry name" value="Mss4-like_sf"/>
</dbReference>
<dbReference type="PROSITE" id="PS51891">
    <property type="entry name" value="CENP_V_GFA"/>
    <property type="match status" value="1"/>
</dbReference>
<keyword evidence="4" id="KW-0456">Lyase</keyword>
<dbReference type="PANTHER" id="PTHR33337:SF40">
    <property type="entry name" value="CENP-V_GFA DOMAIN-CONTAINING PROTEIN-RELATED"/>
    <property type="match status" value="1"/>
</dbReference>
<accession>A0A916RHU8</accession>
<dbReference type="InterPro" id="IPR006913">
    <property type="entry name" value="CENP-V/GFA"/>
</dbReference>
<dbReference type="GO" id="GO:0016846">
    <property type="term" value="F:carbon-sulfur lyase activity"/>
    <property type="evidence" value="ECO:0007669"/>
    <property type="project" value="InterPro"/>
</dbReference>
<dbReference type="Gene3D" id="3.90.1590.10">
    <property type="entry name" value="glutathione-dependent formaldehyde- activating enzyme (gfa)"/>
    <property type="match status" value="1"/>
</dbReference>
<comment type="caution">
    <text evidence="6">The sequence shown here is derived from an EMBL/GenBank/DDBJ whole genome shotgun (WGS) entry which is preliminary data.</text>
</comment>
<evidence type="ECO:0000256" key="3">
    <source>
        <dbReference type="ARBA" id="ARBA00022833"/>
    </source>
</evidence>
<comment type="similarity">
    <text evidence="1">Belongs to the Gfa family.</text>
</comment>
<evidence type="ECO:0000313" key="7">
    <source>
        <dbReference type="Proteomes" id="UP000636264"/>
    </source>
</evidence>
<evidence type="ECO:0000313" key="6">
    <source>
        <dbReference type="EMBL" id="GGA54824.1"/>
    </source>
</evidence>
<dbReference type="EMBL" id="BMIF01000001">
    <property type="protein sequence ID" value="GGA54824.1"/>
    <property type="molecule type" value="Genomic_DNA"/>
</dbReference>
<keyword evidence="2" id="KW-0479">Metal-binding</keyword>
<protein>
    <submittedName>
        <fullName evidence="6">Aldehyde-activating protein</fullName>
    </submittedName>
</protein>
<organism evidence="6 7">
    <name type="scientific">Nitratireductor aestuarii</name>
    <dbReference type="NCBI Taxonomy" id="1735103"/>
    <lineage>
        <taxon>Bacteria</taxon>
        <taxon>Pseudomonadati</taxon>
        <taxon>Pseudomonadota</taxon>
        <taxon>Alphaproteobacteria</taxon>
        <taxon>Hyphomicrobiales</taxon>
        <taxon>Phyllobacteriaceae</taxon>
        <taxon>Nitratireductor</taxon>
    </lineage>
</organism>
<reference evidence="6" key="1">
    <citation type="journal article" date="2014" name="Int. J. Syst. Evol. Microbiol.">
        <title>Complete genome sequence of Corynebacterium casei LMG S-19264T (=DSM 44701T), isolated from a smear-ripened cheese.</title>
        <authorList>
            <consortium name="US DOE Joint Genome Institute (JGI-PGF)"/>
            <person name="Walter F."/>
            <person name="Albersmeier A."/>
            <person name="Kalinowski J."/>
            <person name="Ruckert C."/>
        </authorList>
    </citation>
    <scope>NUCLEOTIDE SEQUENCE</scope>
    <source>
        <strain evidence="6">CGMCC 1.15320</strain>
    </source>
</reference>
<sequence>MDEIRHGRCLCGNVQFKITGDAGGVTFCHCSMCRRQTGHHYATINVKREQIEIEGEDSVNWYQSSESSYRGFCGRCGSALFWKSDRWPGIAVQAGSLDAPTGLKGKFHIFVADKGDYYEIDDDLPQFAQSS</sequence>
<evidence type="ECO:0000256" key="4">
    <source>
        <dbReference type="ARBA" id="ARBA00023239"/>
    </source>
</evidence>
<proteinExistence type="inferred from homology"/>
<dbReference type="Pfam" id="PF04828">
    <property type="entry name" value="GFA"/>
    <property type="match status" value="1"/>
</dbReference>
<dbReference type="AlphaFoldDB" id="A0A916RHU8"/>
<dbReference type="Proteomes" id="UP000636264">
    <property type="component" value="Unassembled WGS sequence"/>
</dbReference>
<feature type="domain" description="CENP-V/GFA" evidence="5">
    <location>
        <begin position="5"/>
        <end position="119"/>
    </location>
</feature>
<keyword evidence="7" id="KW-1185">Reference proteome</keyword>
<gene>
    <name evidence="6" type="ORF">GCM10011385_05500</name>
</gene>
<dbReference type="GO" id="GO:0046872">
    <property type="term" value="F:metal ion binding"/>
    <property type="evidence" value="ECO:0007669"/>
    <property type="project" value="UniProtKB-KW"/>
</dbReference>
<evidence type="ECO:0000259" key="5">
    <source>
        <dbReference type="PROSITE" id="PS51891"/>
    </source>
</evidence>
<evidence type="ECO:0000256" key="1">
    <source>
        <dbReference type="ARBA" id="ARBA00005495"/>
    </source>
</evidence>
<evidence type="ECO:0000256" key="2">
    <source>
        <dbReference type="ARBA" id="ARBA00022723"/>
    </source>
</evidence>